<gene>
    <name evidence="1" type="ORF">GTHE00462_LOCUS20103</name>
</gene>
<name>A0A7S4KY84_GUITH</name>
<dbReference type="AlphaFoldDB" id="A0A7S4KY84"/>
<reference evidence="1" key="1">
    <citation type="submission" date="2021-01" db="EMBL/GenBank/DDBJ databases">
        <authorList>
            <person name="Corre E."/>
            <person name="Pelletier E."/>
            <person name="Niang G."/>
            <person name="Scheremetjew M."/>
            <person name="Finn R."/>
            <person name="Kale V."/>
            <person name="Holt S."/>
            <person name="Cochrane G."/>
            <person name="Meng A."/>
            <person name="Brown T."/>
            <person name="Cohen L."/>
        </authorList>
    </citation>
    <scope>NUCLEOTIDE SEQUENCE</scope>
    <source>
        <strain evidence="1">CCMP 2712</strain>
    </source>
</reference>
<dbReference type="EMBL" id="HBKN01025856">
    <property type="protein sequence ID" value="CAE2308730.1"/>
    <property type="molecule type" value="Transcribed_RNA"/>
</dbReference>
<organism evidence="1">
    <name type="scientific">Guillardia theta</name>
    <name type="common">Cryptophyte</name>
    <name type="synonym">Cryptomonas phi</name>
    <dbReference type="NCBI Taxonomy" id="55529"/>
    <lineage>
        <taxon>Eukaryota</taxon>
        <taxon>Cryptophyceae</taxon>
        <taxon>Pyrenomonadales</taxon>
        <taxon>Geminigeraceae</taxon>
        <taxon>Guillardia</taxon>
    </lineage>
</organism>
<sequence length="103" mass="12002">MINMFHEDVTANHEIKPAERDFSLDEEEDCETFACPFGISTAEWNKLKPLRRRQLESLWNSIRLVEDLISAEVQHGAADRKNVKLPSLYDRKSMSRSSSREHL</sequence>
<evidence type="ECO:0000313" key="1">
    <source>
        <dbReference type="EMBL" id="CAE2308730.1"/>
    </source>
</evidence>
<proteinExistence type="predicted"/>
<accession>A0A7S4KY84</accession>
<protein>
    <submittedName>
        <fullName evidence="1">Uncharacterized protein</fullName>
    </submittedName>
</protein>